<dbReference type="Proteomes" id="UP000324831">
    <property type="component" value="Unassembled WGS sequence"/>
</dbReference>
<dbReference type="AlphaFoldDB" id="A0A478FUC8"/>
<comment type="caution">
    <text evidence="1">The sequence shown here is derived from an EMBL/GenBank/DDBJ whole genome shotgun (WGS) entry which is preliminary data.</text>
</comment>
<protein>
    <submittedName>
        <fullName evidence="1">Uncharacterized protein</fullName>
    </submittedName>
</protein>
<sequence>MDPTKLAVGAGTAVLIAGGGYGISTLFNGGMPDYVSFSTTTSTLYVFDSPDYFVDIDHKDSSSWWTWVYNTRYWVGSDNKTAEEETRPTPKRGFENLKDAEGIKATCKAVYTAAKEKVKSTGEPSTDEYFEADVWRYCTAVKKKPIVVDSAFKPGSTSEKEDSEYSNGTFGKANKDKLVSITAKDNDSFWQEQQRLFFKKQGNRSGASLKNNSVFKDLYNKLAKGEEIKANALKSTCQEAYNQTEATTSSQSPNKYPKEDVFKFCSLKGSSN</sequence>
<organism evidence="1 2">
    <name type="scientific">Candidatus Mycoplasma haematohominis</name>
    <dbReference type="NCBI Taxonomy" id="1494318"/>
    <lineage>
        <taxon>Bacteria</taxon>
        <taxon>Bacillati</taxon>
        <taxon>Mycoplasmatota</taxon>
        <taxon>Mollicutes</taxon>
        <taxon>Mycoplasmataceae</taxon>
        <taxon>Mycoplasma</taxon>
    </lineage>
</organism>
<gene>
    <name evidence="1" type="ORF">MHSWG343_06500</name>
</gene>
<evidence type="ECO:0000313" key="2">
    <source>
        <dbReference type="Proteomes" id="UP000324831"/>
    </source>
</evidence>
<proteinExistence type="predicted"/>
<name>A0A478FUC8_9MOLU</name>
<evidence type="ECO:0000313" key="1">
    <source>
        <dbReference type="EMBL" id="GCE63650.1"/>
    </source>
</evidence>
<accession>A0A478FUC8</accession>
<reference evidence="1 2" key="1">
    <citation type="submission" date="2019-01" db="EMBL/GenBank/DDBJ databases">
        <title>Draft genome sequences of Candidatus Mycoplasma haemohominis SWG34-3 identified from a patient with pyrexia, anemia and liver dysfunction.</title>
        <authorList>
            <person name="Sekizuka T."/>
            <person name="Hattori N."/>
            <person name="Katano H."/>
            <person name="Takuma T."/>
            <person name="Ito T."/>
            <person name="Arai N."/>
            <person name="Yanai R."/>
            <person name="Ishii S."/>
            <person name="Miura Y."/>
            <person name="Tokunaga T."/>
            <person name="Watanabe H."/>
            <person name="Nomura N."/>
            <person name="Eguchi J."/>
            <person name="Arai T."/>
            <person name="Hasegawa H."/>
            <person name="Nakamaki T."/>
            <person name="Wakita T."/>
            <person name="Niki Y."/>
            <person name="Kuroda M."/>
        </authorList>
    </citation>
    <scope>NUCLEOTIDE SEQUENCE [LARGE SCALE GENOMIC DNA]</scope>
    <source>
        <strain evidence="1">SWG34-3</strain>
    </source>
</reference>
<dbReference type="EMBL" id="BIMN01000003">
    <property type="protein sequence ID" value="GCE63650.1"/>
    <property type="molecule type" value="Genomic_DNA"/>
</dbReference>